<gene>
    <name evidence="2" type="primary">LOC111601796</name>
</gene>
<evidence type="ECO:0000313" key="1">
    <source>
        <dbReference type="Proteomes" id="UP000504633"/>
    </source>
</evidence>
<dbReference type="Proteomes" id="UP000504633">
    <property type="component" value="Unplaced"/>
</dbReference>
<accession>A0A6J1M7G1</accession>
<proteinExistence type="predicted"/>
<keyword evidence="1" id="KW-1185">Reference proteome</keyword>
<dbReference type="KEGG" id="dhe:111601796"/>
<evidence type="ECO:0000313" key="2">
    <source>
        <dbReference type="RefSeq" id="XP_023174341.1"/>
    </source>
</evidence>
<dbReference type="AlphaFoldDB" id="A0A6J1M7G1"/>
<reference evidence="2" key="1">
    <citation type="submission" date="2025-08" db="UniProtKB">
        <authorList>
            <consortium name="RefSeq"/>
        </authorList>
    </citation>
    <scope>IDENTIFICATION</scope>
    <source>
        <strain evidence="2">15085-1641.00</strain>
        <tissue evidence="2">Whole body</tissue>
    </source>
</reference>
<organism evidence="1 2">
    <name type="scientific">Drosophila hydei</name>
    <name type="common">Fruit fly</name>
    <dbReference type="NCBI Taxonomy" id="7224"/>
    <lineage>
        <taxon>Eukaryota</taxon>
        <taxon>Metazoa</taxon>
        <taxon>Ecdysozoa</taxon>
        <taxon>Arthropoda</taxon>
        <taxon>Hexapoda</taxon>
        <taxon>Insecta</taxon>
        <taxon>Pterygota</taxon>
        <taxon>Neoptera</taxon>
        <taxon>Endopterygota</taxon>
        <taxon>Diptera</taxon>
        <taxon>Brachycera</taxon>
        <taxon>Muscomorpha</taxon>
        <taxon>Ephydroidea</taxon>
        <taxon>Drosophilidae</taxon>
        <taxon>Drosophila</taxon>
    </lineage>
</organism>
<dbReference type="GeneID" id="111601796"/>
<sequence length="100" mass="11280">MSSLSSASSEAEQSRRMWMWMWMCWMCSDGKGMQTSSQEVNLRPSTCLYPASVPATQPGVGDWADVQNGTLTDVLTPRAFDVFLNNLQRPRTRTSDTKLR</sequence>
<dbReference type="RefSeq" id="XP_023174341.1">
    <property type="nucleotide sequence ID" value="XM_023318573.2"/>
</dbReference>
<name>A0A6J1M7G1_DROHY</name>
<protein>
    <submittedName>
        <fullName evidence="2">Uncharacterized protein LOC111601796</fullName>
    </submittedName>
</protein>